<keyword evidence="3" id="KW-0498">Mitosis</keyword>
<evidence type="ECO:0000313" key="7">
    <source>
        <dbReference type="EMBL" id="CAD7655607.1"/>
    </source>
</evidence>
<accession>A0A7R9M8N5</accession>
<dbReference type="AlphaFoldDB" id="A0A7R9M8N5"/>
<name>A0A7R9M8N5_9ACAR</name>
<dbReference type="EMBL" id="CAJPVJ010009754">
    <property type="protein sequence ID" value="CAG2172794.1"/>
    <property type="molecule type" value="Genomic_DNA"/>
</dbReference>
<keyword evidence="2" id="KW-0677">Repeat</keyword>
<evidence type="ECO:0000256" key="5">
    <source>
        <dbReference type="ARBA" id="ARBA00022803"/>
    </source>
</evidence>
<keyword evidence="1" id="KW-0132">Cell division</keyword>
<dbReference type="GO" id="GO:0016567">
    <property type="term" value="P:protein ubiquitination"/>
    <property type="evidence" value="ECO:0007669"/>
    <property type="project" value="TreeGrafter"/>
</dbReference>
<evidence type="ECO:0000256" key="4">
    <source>
        <dbReference type="ARBA" id="ARBA00022786"/>
    </source>
</evidence>
<dbReference type="GO" id="GO:0005737">
    <property type="term" value="C:cytoplasm"/>
    <property type="evidence" value="ECO:0007669"/>
    <property type="project" value="TreeGrafter"/>
</dbReference>
<dbReference type="PANTHER" id="PTHR12558:SF9">
    <property type="entry name" value="CELL DIVISION CYCLE PROTEIN 16 HOMOLOG"/>
    <property type="match status" value="1"/>
</dbReference>
<dbReference type="SUPFAM" id="SSF48452">
    <property type="entry name" value="TPR-like"/>
    <property type="match status" value="1"/>
</dbReference>
<dbReference type="Pfam" id="PF12895">
    <property type="entry name" value="ANAPC3"/>
    <property type="match status" value="1"/>
</dbReference>
<keyword evidence="5" id="KW-0802">TPR repeat</keyword>
<dbReference type="GO" id="GO:0031145">
    <property type="term" value="P:anaphase-promoting complex-dependent catabolic process"/>
    <property type="evidence" value="ECO:0007669"/>
    <property type="project" value="TreeGrafter"/>
</dbReference>
<evidence type="ECO:0000313" key="8">
    <source>
        <dbReference type="Proteomes" id="UP000728032"/>
    </source>
</evidence>
<evidence type="ECO:0000256" key="2">
    <source>
        <dbReference type="ARBA" id="ARBA00022737"/>
    </source>
</evidence>
<evidence type="ECO:0000256" key="3">
    <source>
        <dbReference type="ARBA" id="ARBA00022776"/>
    </source>
</evidence>
<keyword evidence="8" id="KW-1185">Reference proteome</keyword>
<dbReference type="GO" id="GO:0045842">
    <property type="term" value="P:positive regulation of mitotic metaphase/anaphase transition"/>
    <property type="evidence" value="ECO:0007669"/>
    <property type="project" value="TreeGrafter"/>
</dbReference>
<reference evidence="7" key="1">
    <citation type="submission" date="2020-11" db="EMBL/GenBank/DDBJ databases">
        <authorList>
            <person name="Tran Van P."/>
        </authorList>
    </citation>
    <scope>NUCLEOTIDE SEQUENCE</scope>
</reference>
<dbReference type="GO" id="GO:0005680">
    <property type="term" value="C:anaphase-promoting complex"/>
    <property type="evidence" value="ECO:0007669"/>
    <property type="project" value="TreeGrafter"/>
</dbReference>
<dbReference type="PANTHER" id="PTHR12558">
    <property type="entry name" value="CELL DIVISION CYCLE 16,23,27"/>
    <property type="match status" value="1"/>
</dbReference>
<proteinExistence type="predicted"/>
<protein>
    <submittedName>
        <fullName evidence="7">Uncharacterized protein</fullName>
    </submittedName>
</protein>
<dbReference type="OrthoDB" id="6778467at2759"/>
<keyword evidence="4" id="KW-0833">Ubl conjugation pathway</keyword>
<dbReference type="InterPro" id="IPR011990">
    <property type="entry name" value="TPR-like_helical_dom_sf"/>
</dbReference>
<dbReference type="Gene3D" id="1.25.40.10">
    <property type="entry name" value="Tetratricopeptide repeat domain"/>
    <property type="match status" value="1"/>
</dbReference>
<dbReference type="EMBL" id="OC924579">
    <property type="protein sequence ID" value="CAD7655607.1"/>
    <property type="molecule type" value="Genomic_DNA"/>
</dbReference>
<dbReference type="GO" id="GO:0051301">
    <property type="term" value="P:cell division"/>
    <property type="evidence" value="ECO:0007669"/>
    <property type="project" value="UniProtKB-KW"/>
</dbReference>
<keyword evidence="6" id="KW-0131">Cell cycle</keyword>
<evidence type="ECO:0000256" key="1">
    <source>
        <dbReference type="ARBA" id="ARBA00022618"/>
    </source>
</evidence>
<dbReference type="Proteomes" id="UP000728032">
    <property type="component" value="Unassembled WGS sequence"/>
</dbReference>
<gene>
    <name evidence="7" type="ORF">ONB1V03_LOCUS12250</name>
</gene>
<evidence type="ECO:0000256" key="6">
    <source>
        <dbReference type="ARBA" id="ARBA00023306"/>
    </source>
</evidence>
<sequence length="216" mass="25263">MNGSMTACLSGLSVDRLRHMRDEYICGQQYKSAVFWSDKIVSLTDSHTDDVYQQAICFYHLNEFHRAIHCIKSRQLHKTVLSCRHLVAKCHFSAKEYKEALEVLEFDYNDSKAMDITGGEREEDNKWKSGIALLKGQIYEALDNRMIAINCFKEALKYDVFCYEAFYSLTQHQMLTRSEEEEIITSLDFTSQCTKDETNFVKFLYESQLKKVCNYL</sequence>
<organism evidence="7">
    <name type="scientific">Oppiella nova</name>
    <dbReference type="NCBI Taxonomy" id="334625"/>
    <lineage>
        <taxon>Eukaryota</taxon>
        <taxon>Metazoa</taxon>
        <taxon>Ecdysozoa</taxon>
        <taxon>Arthropoda</taxon>
        <taxon>Chelicerata</taxon>
        <taxon>Arachnida</taxon>
        <taxon>Acari</taxon>
        <taxon>Acariformes</taxon>
        <taxon>Sarcoptiformes</taxon>
        <taxon>Oribatida</taxon>
        <taxon>Brachypylina</taxon>
        <taxon>Oppioidea</taxon>
        <taxon>Oppiidae</taxon>
        <taxon>Oppiella</taxon>
    </lineage>
</organism>